<dbReference type="GO" id="GO:0033573">
    <property type="term" value="C:high-affinity iron permease complex"/>
    <property type="evidence" value="ECO:0007669"/>
    <property type="project" value="InterPro"/>
</dbReference>
<feature type="transmembrane region" description="Helical" evidence="7">
    <location>
        <begin position="73"/>
        <end position="91"/>
    </location>
</feature>
<comment type="caution">
    <text evidence="8">The sequence shown here is derived from an EMBL/GenBank/DDBJ whole genome shotgun (WGS) entry which is preliminary data.</text>
</comment>
<evidence type="ECO:0000256" key="7">
    <source>
        <dbReference type="SAM" id="Phobius"/>
    </source>
</evidence>
<dbReference type="EMBL" id="JACKVK010000005">
    <property type="protein sequence ID" value="MCV7420726.1"/>
    <property type="molecule type" value="Genomic_DNA"/>
</dbReference>
<dbReference type="NCBIfam" id="NF041756">
    <property type="entry name" value="EfeU"/>
    <property type="match status" value="1"/>
</dbReference>
<comment type="similarity">
    <text evidence="2">Belongs to the oxidase-dependent Fe transporter (OFeT) (TC 9.A.10.1) family.</text>
</comment>
<keyword evidence="3 7" id="KW-0812">Transmembrane</keyword>
<proteinExistence type="inferred from homology"/>
<dbReference type="Proteomes" id="UP001141629">
    <property type="component" value="Unassembled WGS sequence"/>
</dbReference>
<evidence type="ECO:0000313" key="8">
    <source>
        <dbReference type="EMBL" id="MCV7420726.1"/>
    </source>
</evidence>
<protein>
    <submittedName>
        <fullName evidence="8">FTR1 family protein</fullName>
    </submittedName>
</protein>
<evidence type="ECO:0000256" key="6">
    <source>
        <dbReference type="SAM" id="MobiDB-lite"/>
    </source>
</evidence>
<reference evidence="8" key="2">
    <citation type="journal article" date="2022" name="BMC Genomics">
        <title>Comparative genome analysis of mycobacteria focusing on tRNA and non-coding RNA.</title>
        <authorList>
            <person name="Behra P.R.K."/>
            <person name="Pettersson B.M.F."/>
            <person name="Ramesh M."/>
            <person name="Das S."/>
            <person name="Dasgupta S."/>
            <person name="Kirsebom L.A."/>
        </authorList>
    </citation>
    <scope>NUCLEOTIDE SEQUENCE</scope>
    <source>
        <strain evidence="8">DSM 44838</strain>
    </source>
</reference>
<dbReference type="InterPro" id="IPR004923">
    <property type="entry name" value="FTR1/Fip1/EfeU"/>
</dbReference>
<gene>
    <name evidence="8" type="ORF">H7K45_09275</name>
</gene>
<dbReference type="Pfam" id="PF03239">
    <property type="entry name" value="FTR1"/>
    <property type="match status" value="1"/>
</dbReference>
<feature type="transmembrane region" description="Helical" evidence="7">
    <location>
        <begin position="150"/>
        <end position="170"/>
    </location>
</feature>
<feature type="transmembrane region" description="Helical" evidence="7">
    <location>
        <begin position="484"/>
        <end position="503"/>
    </location>
</feature>
<feature type="transmembrane region" description="Helical" evidence="7">
    <location>
        <begin position="182"/>
        <end position="202"/>
    </location>
</feature>
<evidence type="ECO:0000256" key="1">
    <source>
        <dbReference type="ARBA" id="ARBA00004141"/>
    </source>
</evidence>
<name>A0A9X3C240_9MYCO</name>
<comment type="subcellular location">
    <subcellularLocation>
        <location evidence="1">Membrane</location>
        <topology evidence="1">Multi-pass membrane protein</topology>
    </subcellularLocation>
</comment>
<evidence type="ECO:0000256" key="5">
    <source>
        <dbReference type="ARBA" id="ARBA00023136"/>
    </source>
</evidence>
<evidence type="ECO:0000313" key="9">
    <source>
        <dbReference type="Proteomes" id="UP001141629"/>
    </source>
</evidence>
<feature type="transmembrane region" description="Helical" evidence="7">
    <location>
        <begin position="111"/>
        <end position="129"/>
    </location>
</feature>
<dbReference type="RefSeq" id="WP_263995501.1">
    <property type="nucleotide sequence ID" value="NZ_JACKVK010000005.1"/>
</dbReference>
<feature type="transmembrane region" description="Helical" evidence="7">
    <location>
        <begin position="40"/>
        <end position="61"/>
    </location>
</feature>
<dbReference type="PANTHER" id="PTHR31632">
    <property type="entry name" value="IRON TRANSPORTER FTH1"/>
    <property type="match status" value="1"/>
</dbReference>
<evidence type="ECO:0000256" key="3">
    <source>
        <dbReference type="ARBA" id="ARBA00022692"/>
    </source>
</evidence>
<feature type="region of interest" description="Disordered" evidence="6">
    <location>
        <begin position="506"/>
        <end position="527"/>
    </location>
</feature>
<accession>A0A9X3C240</accession>
<sequence length="527" mass="55255">MHGIFIGTFLIGLREGLEATLIVSVIGAFLTRNGKSVRPMVLGVASAVAISVAVGAGLDALSASLPQRQQEMLETVIGAIAVVFVTTMILWMNRNAFRMKGQLEHEAAQAIKSGGVTALALMAFLAVLKEGFETAVFLLAAAQTAQGSRWYALLGGVAGIAVAVAIGVALYAGSLRLDLGRFFRVTGVFLVFVAAGLVMSSLRTAHEAGWIVVGQERVADLSTLLGTRSLVGAVVTGMFGIPPDPRLIEVLGWLLYAVPVLFVFLWPARWAPSPLVRRRLQWGVATGLAIVAAAMALLIPAGGTPAAGTTRTARTAGGDDVTVTVRADGAARVLTADRQGQQISLDAAGGQTVDGIRLDVWQTRVPADPGVTTTPIDLAQLRNLTGGRLPVGLGTARTPGPFDARWSASTVYTVLARGDDVVSAQRTSSRIATLSGGGLTGSKTVSVGALAQDWATSPADDQARIAAIAQSTQDRSERTLWTRWLPTVFAATAVLVGLAAIRTTRRTNERERRQHGESPTRDEISVA</sequence>
<organism evidence="8 9">
    <name type="scientific">Mycobacterium yunnanensis</name>
    <dbReference type="NCBI Taxonomy" id="368477"/>
    <lineage>
        <taxon>Bacteria</taxon>
        <taxon>Bacillati</taxon>
        <taxon>Actinomycetota</taxon>
        <taxon>Actinomycetes</taxon>
        <taxon>Mycobacteriales</taxon>
        <taxon>Mycobacteriaceae</taxon>
        <taxon>Mycobacterium</taxon>
    </lineage>
</organism>
<keyword evidence="9" id="KW-1185">Reference proteome</keyword>
<feature type="transmembrane region" description="Helical" evidence="7">
    <location>
        <begin position="247"/>
        <end position="268"/>
    </location>
</feature>
<feature type="transmembrane region" description="Helical" evidence="7">
    <location>
        <begin position="280"/>
        <end position="301"/>
    </location>
</feature>
<dbReference type="AlphaFoldDB" id="A0A9X3C240"/>
<evidence type="ECO:0000256" key="4">
    <source>
        <dbReference type="ARBA" id="ARBA00022989"/>
    </source>
</evidence>
<dbReference type="PANTHER" id="PTHR31632:SF2">
    <property type="entry name" value="PLASMA MEMBRANE IRON PERMEASE"/>
    <property type="match status" value="1"/>
</dbReference>
<keyword evidence="4 7" id="KW-1133">Transmembrane helix</keyword>
<reference evidence="8" key="1">
    <citation type="submission" date="2020-07" db="EMBL/GenBank/DDBJ databases">
        <authorList>
            <person name="Pettersson B.M.F."/>
            <person name="Behra P.R.K."/>
            <person name="Ramesh M."/>
            <person name="Das S."/>
            <person name="Dasgupta S."/>
            <person name="Kirsebom L.A."/>
        </authorList>
    </citation>
    <scope>NUCLEOTIDE SEQUENCE</scope>
    <source>
        <strain evidence="8">DSM 44838</strain>
    </source>
</reference>
<evidence type="ECO:0000256" key="2">
    <source>
        <dbReference type="ARBA" id="ARBA00008333"/>
    </source>
</evidence>
<keyword evidence="5 7" id="KW-0472">Membrane</keyword>
<dbReference type="GO" id="GO:0015093">
    <property type="term" value="F:ferrous iron transmembrane transporter activity"/>
    <property type="evidence" value="ECO:0007669"/>
    <property type="project" value="TreeGrafter"/>
</dbReference>